<dbReference type="EMBL" id="STGJ01000001">
    <property type="protein sequence ID" value="TIC87152.1"/>
    <property type="molecule type" value="Genomic_DNA"/>
</dbReference>
<feature type="transmembrane region" description="Helical" evidence="1">
    <location>
        <begin position="68"/>
        <end position="89"/>
    </location>
</feature>
<accession>A0A4T0V648</accession>
<keyword evidence="1" id="KW-1133">Transmembrane helix</keyword>
<comment type="caution">
    <text evidence="2">The sequence shown here is derived from an EMBL/GenBank/DDBJ whole genome shotgun (WGS) entry which is preliminary data.</text>
</comment>
<keyword evidence="1" id="KW-0472">Membrane</keyword>
<organism evidence="2 3">
    <name type="scientific">Crenobacter intestini</name>
    <dbReference type="NCBI Taxonomy" id="2563443"/>
    <lineage>
        <taxon>Bacteria</taxon>
        <taxon>Pseudomonadati</taxon>
        <taxon>Pseudomonadota</taxon>
        <taxon>Betaproteobacteria</taxon>
        <taxon>Neisseriales</taxon>
        <taxon>Neisseriaceae</taxon>
        <taxon>Crenobacter</taxon>
    </lineage>
</organism>
<gene>
    <name evidence="2" type="ORF">E5K04_01675</name>
</gene>
<dbReference type="Proteomes" id="UP000308891">
    <property type="component" value="Unassembled WGS sequence"/>
</dbReference>
<name>A0A4T0V648_9NEIS</name>
<sequence length="100" mass="10093">MPLTLRLFLLFLVAHAALLAAVLTLPALAPLAGVAGASLYLPLLALSLLGVPLLAGAEAGGWASPGPAGYAAAALVWAALWLLLAHSLARLLPRGARRQG</sequence>
<proteinExistence type="predicted"/>
<dbReference type="RefSeq" id="WP_136551163.1">
    <property type="nucleotide sequence ID" value="NZ_STGJ01000001.1"/>
</dbReference>
<evidence type="ECO:0000313" key="2">
    <source>
        <dbReference type="EMBL" id="TIC87152.1"/>
    </source>
</evidence>
<protein>
    <submittedName>
        <fullName evidence="2">Uncharacterized protein</fullName>
    </submittedName>
</protein>
<keyword evidence="1" id="KW-0812">Transmembrane</keyword>
<evidence type="ECO:0000313" key="3">
    <source>
        <dbReference type="Proteomes" id="UP000308891"/>
    </source>
</evidence>
<evidence type="ECO:0000256" key="1">
    <source>
        <dbReference type="SAM" id="Phobius"/>
    </source>
</evidence>
<dbReference type="AlphaFoldDB" id="A0A4T0V648"/>
<reference evidence="2 3" key="1">
    <citation type="submission" date="2019-04" db="EMBL/GenBank/DDBJ databases">
        <title>Crenobacter sp. nov.</title>
        <authorList>
            <person name="Shi S."/>
        </authorList>
    </citation>
    <scope>NUCLEOTIDE SEQUENCE [LARGE SCALE GENOMIC DNA]</scope>
    <source>
        <strain evidence="2 3">GY 70310</strain>
    </source>
</reference>
<keyword evidence="3" id="KW-1185">Reference proteome</keyword>